<feature type="transmembrane region" description="Helical" evidence="1">
    <location>
        <begin position="75"/>
        <end position="97"/>
    </location>
</feature>
<keyword evidence="3" id="KW-1185">Reference proteome</keyword>
<feature type="transmembrane region" description="Helical" evidence="1">
    <location>
        <begin position="243"/>
        <end position="265"/>
    </location>
</feature>
<gene>
    <name evidence="2" type="ORF">SAMN05660653_02458</name>
</gene>
<protein>
    <submittedName>
        <fullName evidence="2">Uncharacterized protein</fullName>
    </submittedName>
</protein>
<feature type="transmembrane region" description="Helical" evidence="1">
    <location>
        <begin position="109"/>
        <end position="133"/>
    </location>
</feature>
<dbReference type="EMBL" id="FMXO01000014">
    <property type="protein sequence ID" value="SDB49934.1"/>
    <property type="molecule type" value="Genomic_DNA"/>
</dbReference>
<accession>A0A1G6DXP8</accession>
<sequence>MFASLPARRRYCEIPRDSWYQTSSEPARTSLDGNEFFIVPSFISHIRKGGPFYSDELNYQHFLTARDIPLSVSDILFAALLTPLLPTALILMSAWLVRRLDDRGMYAVFPFSGLPIAAGIIFCWAMLTAMHIPRSFTVQGIWFSTYWALTPMELYLLWLSPLAMYQAWIAGMAVLFSEVLKFSWLAASFLTILIVAIAVAGLAWRNRQAWRGIALFFLLALTAASWFYLSVILIAWLVHWLNFWLLLLIFAVLYFIGAKSFYNILRHPL</sequence>
<keyword evidence="1" id="KW-0472">Membrane</keyword>
<organism evidence="2 3">
    <name type="scientific">Desulfonatronum thiosulfatophilum</name>
    <dbReference type="NCBI Taxonomy" id="617002"/>
    <lineage>
        <taxon>Bacteria</taxon>
        <taxon>Pseudomonadati</taxon>
        <taxon>Thermodesulfobacteriota</taxon>
        <taxon>Desulfovibrionia</taxon>
        <taxon>Desulfovibrionales</taxon>
        <taxon>Desulfonatronaceae</taxon>
        <taxon>Desulfonatronum</taxon>
    </lineage>
</organism>
<keyword evidence="1" id="KW-0812">Transmembrane</keyword>
<keyword evidence="1" id="KW-1133">Transmembrane helix</keyword>
<reference evidence="2 3" key="1">
    <citation type="submission" date="2016-10" db="EMBL/GenBank/DDBJ databases">
        <authorList>
            <person name="de Groot N.N."/>
        </authorList>
    </citation>
    <scope>NUCLEOTIDE SEQUENCE [LARGE SCALE GENOMIC DNA]</scope>
    <source>
        <strain evidence="2 3">ASO4-2</strain>
    </source>
</reference>
<evidence type="ECO:0000313" key="3">
    <source>
        <dbReference type="Proteomes" id="UP000198771"/>
    </source>
</evidence>
<feature type="transmembrane region" description="Helical" evidence="1">
    <location>
        <begin position="216"/>
        <end position="237"/>
    </location>
</feature>
<evidence type="ECO:0000313" key="2">
    <source>
        <dbReference type="EMBL" id="SDB49934.1"/>
    </source>
</evidence>
<dbReference type="AlphaFoldDB" id="A0A1G6DXP8"/>
<dbReference type="Proteomes" id="UP000198771">
    <property type="component" value="Unassembled WGS sequence"/>
</dbReference>
<proteinExistence type="predicted"/>
<name>A0A1G6DXP8_9BACT</name>
<feature type="transmembrane region" description="Helical" evidence="1">
    <location>
        <begin position="182"/>
        <end position="204"/>
    </location>
</feature>
<evidence type="ECO:0000256" key="1">
    <source>
        <dbReference type="SAM" id="Phobius"/>
    </source>
</evidence>
<dbReference type="STRING" id="617002.SAMN05660653_02458"/>